<reference evidence="2" key="2">
    <citation type="submission" date="2023-03" db="EMBL/GenBank/DDBJ databases">
        <authorList>
            <person name="Obshta O."/>
            <person name="Zabrodski M.W."/>
            <person name="Soomro T."/>
            <person name="Wilson G."/>
            <person name="Masood F."/>
            <person name="Thebeau J."/>
            <person name="Bezerra Da Silva M.C."/>
            <person name="Raza F."/>
            <person name="Biganski S."/>
            <person name="Jose M."/>
            <person name="Camilli M."/>
            <person name="Kozii I.V."/>
            <person name="Kozii R.V."/>
            <person name="Simko E."/>
            <person name="Wood S.C."/>
        </authorList>
    </citation>
    <scope>NUCLEOTIDE SEQUENCE</scope>
    <source>
        <strain evidence="2">PL001</strain>
    </source>
</reference>
<dbReference type="PROSITE" id="PS50943">
    <property type="entry name" value="HTH_CROC1"/>
    <property type="match status" value="1"/>
</dbReference>
<dbReference type="InterPro" id="IPR001387">
    <property type="entry name" value="Cro/C1-type_HTH"/>
</dbReference>
<reference evidence="2" key="1">
    <citation type="journal article" date="2023" name="J. Vet. Diagn. Invest.">
        <title>Oxytetracycline-resistant Paenibacillus larvae identified in commercial beekeeping operations in Saskatchewan using pooled honey sampling.</title>
        <authorList>
            <person name="Obshta O."/>
            <person name="Zabrodski M.W."/>
            <person name="Soomro T."/>
            <person name="Wilson G."/>
            <person name="Masood F."/>
            <person name="Thebeau J."/>
            <person name="Silva M.C.B."/>
            <person name="Biganski S."/>
            <person name="Kozii I.V."/>
            <person name="Koziy R.V."/>
            <person name="Raza M.F."/>
            <person name="Jose M.S."/>
            <person name="Simko E."/>
            <person name="Wood S.C."/>
        </authorList>
    </citation>
    <scope>NUCLEOTIDE SEQUENCE</scope>
    <source>
        <strain evidence="2">PL001</strain>
    </source>
</reference>
<dbReference type="AlphaFoldDB" id="A0AAP5JSI7"/>
<proteinExistence type="predicted"/>
<feature type="domain" description="HTH cro/C1-type" evidence="1">
    <location>
        <begin position="3"/>
        <end position="25"/>
    </location>
</feature>
<protein>
    <submittedName>
        <fullName evidence="2">Transcriptional regulator</fullName>
    </submittedName>
</protein>
<name>A0AAP5JSI7_9BACL</name>
<dbReference type="InterPro" id="IPR010982">
    <property type="entry name" value="Lambda_DNA-bd_dom_sf"/>
</dbReference>
<evidence type="ECO:0000313" key="3">
    <source>
        <dbReference type="Proteomes" id="UP001259239"/>
    </source>
</evidence>
<evidence type="ECO:0000313" key="2">
    <source>
        <dbReference type="EMBL" id="MDT2251150.1"/>
    </source>
</evidence>
<organism evidence="2 3">
    <name type="scientific">Paenibacillus larvae</name>
    <dbReference type="NCBI Taxonomy" id="1464"/>
    <lineage>
        <taxon>Bacteria</taxon>
        <taxon>Bacillati</taxon>
        <taxon>Bacillota</taxon>
        <taxon>Bacilli</taxon>
        <taxon>Bacillales</taxon>
        <taxon>Paenibacillaceae</taxon>
        <taxon>Paenibacillus</taxon>
    </lineage>
</organism>
<dbReference type="GO" id="GO:0003677">
    <property type="term" value="F:DNA binding"/>
    <property type="evidence" value="ECO:0007669"/>
    <property type="project" value="InterPro"/>
</dbReference>
<dbReference type="Gene3D" id="1.10.260.40">
    <property type="entry name" value="lambda repressor-like DNA-binding domains"/>
    <property type="match status" value="1"/>
</dbReference>
<accession>A0AAP5JSI7</accession>
<sequence length="102" mass="11799">MAEQKPQVSTLQAIADYFGKPLDYFTGNDNEEGDIPEWASSKDKRDFKKMLEEDIPIMFDGVPIDDENREKVKRVMEAIFWDAKKKIKESLSMINNRRVGNG</sequence>
<dbReference type="Proteomes" id="UP001259239">
    <property type="component" value="Unassembled WGS sequence"/>
</dbReference>
<comment type="caution">
    <text evidence="2">The sequence shown here is derived from an EMBL/GenBank/DDBJ whole genome shotgun (WGS) entry which is preliminary data.</text>
</comment>
<evidence type="ECO:0000259" key="1">
    <source>
        <dbReference type="PROSITE" id="PS50943"/>
    </source>
</evidence>
<gene>
    <name evidence="2" type="ORF">P7H09_07230</name>
</gene>
<dbReference type="EMBL" id="JARQGV010000004">
    <property type="protein sequence ID" value="MDT2251150.1"/>
    <property type="molecule type" value="Genomic_DNA"/>
</dbReference>